<dbReference type="GO" id="GO:0032259">
    <property type="term" value="P:methylation"/>
    <property type="evidence" value="ECO:0007669"/>
    <property type="project" value="UniProtKB-KW"/>
</dbReference>
<feature type="domain" description="EF-hand" evidence="10">
    <location>
        <begin position="1618"/>
        <end position="1653"/>
    </location>
</feature>
<evidence type="ECO:0000256" key="7">
    <source>
        <dbReference type="ARBA" id="ARBA00023242"/>
    </source>
</evidence>
<keyword evidence="6" id="KW-0156">Chromatin regulator</keyword>
<organism evidence="13 14">
    <name type="scientific">Hevea brasiliensis</name>
    <name type="common">Para rubber tree</name>
    <name type="synonym">Siphonia brasiliensis</name>
    <dbReference type="NCBI Taxonomy" id="3981"/>
    <lineage>
        <taxon>Eukaryota</taxon>
        <taxon>Viridiplantae</taxon>
        <taxon>Streptophyta</taxon>
        <taxon>Embryophyta</taxon>
        <taxon>Tracheophyta</taxon>
        <taxon>Spermatophyta</taxon>
        <taxon>Magnoliopsida</taxon>
        <taxon>eudicotyledons</taxon>
        <taxon>Gunneridae</taxon>
        <taxon>Pentapetalae</taxon>
        <taxon>rosids</taxon>
        <taxon>fabids</taxon>
        <taxon>Malpighiales</taxon>
        <taxon>Euphorbiaceae</taxon>
        <taxon>Crotonoideae</taxon>
        <taxon>Micrandreae</taxon>
        <taxon>Hevea</taxon>
    </lineage>
</organism>
<sequence>MVSSAALVPEFDNSFFSRKRLKVSDFEHQELDLHMATSIQSNTMECLSHGCFIDSHASSSSCSMDENACSNSVLETSCQLNGNSGDIPESSNAGGTGHPSRKRIILAMCILLLTLLNPVPLKYFKQFPDHIATGFAYLGMCISGASVPANCFASFNMSSAIHGQKGIVLHASQVSSCPDAQLVSCSQVHHNTYCSNQPFSNSKAVNLDTPYLDTPFSLPSREDSCWMFEDDKGRKHGPHSLQELYSWHQYGYLGDSLMIYHNENKFRPLPLLSVINAWRMDKPESVFVSDVKTDSGSLLSFISEISEEVSCQLHSGIMKAARRVALDGIISNVISEFSTMRKAHRNPRLNYQDAKTCSTDEKMSEVPGERRNVVANECQAATCDLFSDKAYVDQIPVQFQRSTKSVGSIDNVWSLSDSGCAYDGIKCILEYVENELHVSTKVSLVEYVELLVKEEVRKVVKFSEDDKLNKETFESSFHCYQTTENSSSELHDELRIDSNKVTLETSSDSVQAGKPFDFCASAFEKSRAYVNDTMDDQNINEPPPPGFEDNIRTLVPSSTCKFQLSRSDESIPKIREYVAMAVCRQKLHDDVLKGWISFFIDDILGQYVGLHHTSKGPLEPDSNVEGTYITNKEHDSTTIASLEKVKEGSRKFNSSDSTEMPLVTGKYTYHRKKKLAWKKLGSSSQSLTQVDAGLQHQPVEKSRKHQIVREVAENVAVEPVVATLKKEITKGQTELSVNARPLKTNVKSSSPSNQSLAKNATHQKVIKEAHKHAVKRTGKSVSNSSEDLNNVKKVIDSNSHDAGIEKAVVHNYSEKNLIATKVSKLKRKHSVGGGSVSHPAKIVKVANTASKQVATRQVTMRKAKSCKSRTSNYCPRSDGCARTSINGWEWHKWSINARPIERARVRGIDCVHANYSGSEAYTYQLSNGKVLSARTNRVKMRSLLAAVEGADLLKATQLKARKKRLRFQRSKIHDWGLVALEPIEAEDFVIEYVGELIRPRISDIRERLYEKMGIGSSYLFRLDDGYVVDATKRGGIARFINHSCEPNCYTKVITVEGQKKIFIYAKRFIAAGEEVSWIIELGSILSFHFWPVIKVLFLTLGSSLVVNLVVQLDTPVTVVRIGKGWKQKWASGCGFLGTAVDGVQVFHHSYWVGSFLMPLRKRWGGCWSTFSCFGSQKGGKRIVPASRIPDGNAASVQPNGPQAGGLTNQATTLAPSLLAPPSSPASFTNSALPSTAQSPSCFLSLSANSPGCPSTMFAAGPYAHETQLVSPPVFSTFTTEPSTAPFTPPPELAHLTTPSSPDVPFAQFLSSSADLKSTEKSNYIATSDLQATYSLYPGSPASSLISPISRASGDCLSSSFPEREFHPQWDPSISPQNGKYSRSGSGRLFGHDTTGASMVSQDTNFFCPATFARFYLDHNPPFPHNGGRLSVSKDSDAYPAGGNGHQNRSRSPKQDVEELEAYRASFGFSADEIITTQQYVEISDVMDDSFTMTPFTSNKPTLEESVEAASRSEGQKAQTVQTNLPSLKLKSDTICGEVPVSCDRYENPLSRKQAGDVSASSAPGVHALKDDDDIFSKMTSSKISRKYDMGSSCSDAEIDYRRGRSLREELREDVGGDLSTEDAEFAVGSSDTDGDGLLGFEDFQRLMESCTSEEGKKEELKQHLGCTKRSLALESLTLTA</sequence>
<dbReference type="Gene3D" id="2.170.270.10">
    <property type="entry name" value="SET domain"/>
    <property type="match status" value="1"/>
</dbReference>
<dbReference type="InterPro" id="IPR018247">
    <property type="entry name" value="EF_Hand_1_Ca_BS"/>
</dbReference>
<dbReference type="PROSITE" id="PS50222">
    <property type="entry name" value="EF_HAND_2"/>
    <property type="match status" value="1"/>
</dbReference>
<evidence type="ECO:0000256" key="8">
    <source>
        <dbReference type="ARBA" id="ARBA00047571"/>
    </source>
</evidence>
<gene>
    <name evidence="13" type="ORF">GH714_017509</name>
</gene>
<keyword evidence="7" id="KW-0539">Nucleus</keyword>
<dbReference type="SUPFAM" id="SSF55277">
    <property type="entry name" value="GYF domain"/>
    <property type="match status" value="1"/>
</dbReference>
<dbReference type="PROSITE" id="PS00018">
    <property type="entry name" value="EF_HAND_1"/>
    <property type="match status" value="1"/>
</dbReference>
<dbReference type="PANTHER" id="PTHR45814">
    <property type="entry name" value="HISTONE-LYSINE N-METHYLTRANSFERASE SETD1"/>
    <property type="match status" value="1"/>
</dbReference>
<dbReference type="InterPro" id="IPR046341">
    <property type="entry name" value="SET_dom_sf"/>
</dbReference>
<dbReference type="GO" id="GO:0140999">
    <property type="term" value="F:histone H3K4 trimethyltransferase activity"/>
    <property type="evidence" value="ECO:0007669"/>
    <property type="project" value="UniProtKB-EC"/>
</dbReference>
<evidence type="ECO:0000256" key="6">
    <source>
        <dbReference type="ARBA" id="ARBA00022853"/>
    </source>
</evidence>
<keyword evidence="5" id="KW-0949">S-adenosyl-L-methionine</keyword>
<feature type="region of interest" description="Disordered" evidence="9">
    <location>
        <begin position="1425"/>
        <end position="1456"/>
    </location>
</feature>
<name>A0A6A6MAZ7_HEVBR</name>
<evidence type="ECO:0000256" key="9">
    <source>
        <dbReference type="SAM" id="MobiDB-lite"/>
    </source>
</evidence>
<proteinExistence type="predicted"/>
<evidence type="ECO:0000256" key="1">
    <source>
        <dbReference type="ARBA" id="ARBA00004123"/>
    </source>
</evidence>
<evidence type="ECO:0000259" key="12">
    <source>
        <dbReference type="PROSITE" id="PS50829"/>
    </source>
</evidence>
<evidence type="ECO:0000259" key="10">
    <source>
        <dbReference type="PROSITE" id="PS50222"/>
    </source>
</evidence>
<dbReference type="Pfam" id="PF02213">
    <property type="entry name" value="GYF"/>
    <property type="match status" value="1"/>
</dbReference>
<evidence type="ECO:0000313" key="13">
    <source>
        <dbReference type="EMBL" id="KAF2310830.1"/>
    </source>
</evidence>
<dbReference type="Gene3D" id="3.30.1490.40">
    <property type="match status" value="1"/>
</dbReference>
<comment type="caution">
    <text evidence="13">The sequence shown here is derived from an EMBL/GenBank/DDBJ whole genome shotgun (WGS) entry which is preliminary data.</text>
</comment>
<feature type="region of interest" description="Disordered" evidence="9">
    <location>
        <begin position="1184"/>
        <end position="1208"/>
    </location>
</feature>
<protein>
    <recommendedName>
        <fullName evidence="2">[histone H3]-lysine(4) N-trimethyltransferase</fullName>
        <ecNumber evidence="2">2.1.1.354</ecNumber>
    </recommendedName>
</protein>
<dbReference type="PANTHER" id="PTHR45814:SF2">
    <property type="entry name" value="HISTONE-LYSINE N-METHYLTRANSFERASE SETD1"/>
    <property type="match status" value="1"/>
</dbReference>
<dbReference type="GO" id="GO:0048188">
    <property type="term" value="C:Set1C/COMPASS complex"/>
    <property type="evidence" value="ECO:0007669"/>
    <property type="project" value="TreeGrafter"/>
</dbReference>
<dbReference type="EC" id="2.1.1.354" evidence="2"/>
<comment type="subcellular location">
    <subcellularLocation>
        <location evidence="1">Nucleus</location>
    </subcellularLocation>
</comment>
<dbReference type="InterPro" id="IPR044570">
    <property type="entry name" value="Set1-like"/>
</dbReference>
<dbReference type="EMBL" id="JAAGAX010000006">
    <property type="protein sequence ID" value="KAF2310830.1"/>
    <property type="molecule type" value="Genomic_DNA"/>
</dbReference>
<keyword evidence="4" id="KW-0808">Transferase</keyword>
<dbReference type="InterPro" id="IPR035445">
    <property type="entry name" value="GYF-like_dom_sf"/>
</dbReference>
<keyword evidence="14" id="KW-1185">Reference proteome</keyword>
<comment type="catalytic activity">
    <reaction evidence="8">
        <text>L-lysyl(4)-[histone H3] + 3 S-adenosyl-L-methionine = N(6),N(6),N(6)-trimethyl-L-lysyl(4)-[histone H3] + 3 S-adenosyl-L-homocysteine + 3 H(+)</text>
        <dbReference type="Rhea" id="RHEA:60260"/>
        <dbReference type="Rhea" id="RHEA-COMP:15537"/>
        <dbReference type="Rhea" id="RHEA-COMP:15547"/>
        <dbReference type="ChEBI" id="CHEBI:15378"/>
        <dbReference type="ChEBI" id="CHEBI:29969"/>
        <dbReference type="ChEBI" id="CHEBI:57856"/>
        <dbReference type="ChEBI" id="CHEBI:59789"/>
        <dbReference type="ChEBI" id="CHEBI:61961"/>
        <dbReference type="EC" id="2.1.1.354"/>
    </reaction>
</comment>
<feature type="domain" description="SET" evidence="11">
    <location>
        <begin position="963"/>
        <end position="1080"/>
    </location>
</feature>
<dbReference type="InterPro" id="IPR002048">
    <property type="entry name" value="EF_hand_dom"/>
</dbReference>
<evidence type="ECO:0000256" key="3">
    <source>
        <dbReference type="ARBA" id="ARBA00022603"/>
    </source>
</evidence>
<reference evidence="13 14" key="1">
    <citation type="journal article" date="2020" name="Mol. Plant">
        <title>The Chromosome-Based Rubber Tree Genome Provides New Insights into Spurge Genome Evolution and Rubber Biosynthesis.</title>
        <authorList>
            <person name="Liu J."/>
            <person name="Shi C."/>
            <person name="Shi C.C."/>
            <person name="Li W."/>
            <person name="Zhang Q.J."/>
            <person name="Zhang Y."/>
            <person name="Li K."/>
            <person name="Lu H.F."/>
            <person name="Shi C."/>
            <person name="Zhu S.T."/>
            <person name="Xiao Z.Y."/>
            <person name="Nan H."/>
            <person name="Yue Y."/>
            <person name="Zhu X.G."/>
            <person name="Wu Y."/>
            <person name="Hong X.N."/>
            <person name="Fan G.Y."/>
            <person name="Tong Y."/>
            <person name="Zhang D."/>
            <person name="Mao C.L."/>
            <person name="Liu Y.L."/>
            <person name="Hao S.J."/>
            <person name="Liu W.Q."/>
            <person name="Lv M.Q."/>
            <person name="Zhang H.B."/>
            <person name="Liu Y."/>
            <person name="Hu-Tang G.R."/>
            <person name="Wang J.P."/>
            <person name="Wang J.H."/>
            <person name="Sun Y.H."/>
            <person name="Ni S.B."/>
            <person name="Chen W.B."/>
            <person name="Zhang X.C."/>
            <person name="Jiao Y.N."/>
            <person name="Eichler E.E."/>
            <person name="Li G.H."/>
            <person name="Liu X."/>
            <person name="Gao L.Z."/>
        </authorList>
    </citation>
    <scope>NUCLEOTIDE SEQUENCE [LARGE SCALE GENOMIC DNA]</scope>
    <source>
        <strain evidence="14">cv. GT1</strain>
        <tissue evidence="13">Leaf</tissue>
    </source>
</reference>
<evidence type="ECO:0000259" key="11">
    <source>
        <dbReference type="PROSITE" id="PS50280"/>
    </source>
</evidence>
<dbReference type="SUPFAM" id="SSF82199">
    <property type="entry name" value="SET domain"/>
    <property type="match status" value="1"/>
</dbReference>
<dbReference type="SMART" id="SM00317">
    <property type="entry name" value="SET"/>
    <property type="match status" value="1"/>
</dbReference>
<dbReference type="InterPro" id="IPR001214">
    <property type="entry name" value="SET_dom"/>
</dbReference>
<dbReference type="Pfam" id="PF00856">
    <property type="entry name" value="SET"/>
    <property type="match status" value="1"/>
</dbReference>
<feature type="domain" description="GYF" evidence="12">
    <location>
        <begin position="223"/>
        <end position="270"/>
    </location>
</feature>
<keyword evidence="3" id="KW-0489">Methyltransferase</keyword>
<accession>A0A6A6MAZ7</accession>
<dbReference type="Proteomes" id="UP000467840">
    <property type="component" value="Chromosome 14"/>
</dbReference>
<dbReference type="PROSITE" id="PS50829">
    <property type="entry name" value="GYF"/>
    <property type="match status" value="1"/>
</dbReference>
<dbReference type="InterPro" id="IPR003169">
    <property type="entry name" value="GYF"/>
</dbReference>
<evidence type="ECO:0000256" key="2">
    <source>
        <dbReference type="ARBA" id="ARBA00012182"/>
    </source>
</evidence>
<feature type="compositionally biased region" description="Polar residues" evidence="9">
    <location>
        <begin position="1194"/>
        <end position="1208"/>
    </location>
</feature>
<evidence type="ECO:0000256" key="4">
    <source>
        <dbReference type="ARBA" id="ARBA00022679"/>
    </source>
</evidence>
<dbReference type="GO" id="GO:0005509">
    <property type="term" value="F:calcium ion binding"/>
    <property type="evidence" value="ECO:0007669"/>
    <property type="project" value="InterPro"/>
</dbReference>
<dbReference type="PROSITE" id="PS50280">
    <property type="entry name" value="SET"/>
    <property type="match status" value="1"/>
</dbReference>
<evidence type="ECO:0000256" key="5">
    <source>
        <dbReference type="ARBA" id="ARBA00022691"/>
    </source>
</evidence>
<evidence type="ECO:0000313" key="14">
    <source>
        <dbReference type="Proteomes" id="UP000467840"/>
    </source>
</evidence>